<dbReference type="InterPro" id="IPR016024">
    <property type="entry name" value="ARM-type_fold"/>
</dbReference>
<dbReference type="Gene3D" id="1.25.10.10">
    <property type="entry name" value="Leucine-rich Repeat Variant"/>
    <property type="match status" value="2"/>
</dbReference>
<sequence>MSLAFLSSPSTMQHPNRPPSPQSIHSWWSDSKSLGPTISIHAAAKPLMKFMYHRQVRSFIKKNWDTWLYEEIEIMEICSSYLACKYVSLATKSLILNELNRRIDSREHARIHPFIRGNWSLVAELLSSDDALVRMHTFDILHSLGASSYDAVSWAFWICPRISAFIIDTNNIDLQCLGLKLITQMSATSDGAEALAGSTIWEYICDNQGSANTDIRQMISSIVRNLTMSNRPFISIAKDAGVEQHARRAIVDVKAREYVSRNLTKLVNVDPRRSRALSLLHWELLNTVVISQGNLYLDPELSPILLAVFLLGCNDRNVRRVAIDILWKLSHSLEAARAIQKTNILEYVPDLLEDSDLRSLTCEILGNISLHQRVTLDESTKEQLERLIGFA</sequence>
<evidence type="ECO:0000313" key="2">
    <source>
        <dbReference type="EMBL" id="KAK7057928.1"/>
    </source>
</evidence>
<comment type="caution">
    <text evidence="2">The sequence shown here is derived from an EMBL/GenBank/DDBJ whole genome shotgun (WGS) entry which is preliminary data.</text>
</comment>
<evidence type="ECO:0000313" key="3">
    <source>
        <dbReference type="Proteomes" id="UP001362999"/>
    </source>
</evidence>
<feature type="region of interest" description="Disordered" evidence="1">
    <location>
        <begin position="1"/>
        <end position="24"/>
    </location>
</feature>
<feature type="compositionally biased region" description="Polar residues" evidence="1">
    <location>
        <begin position="1"/>
        <end position="14"/>
    </location>
</feature>
<dbReference type="EMBL" id="JAWWNJ010000004">
    <property type="protein sequence ID" value="KAK7057928.1"/>
    <property type="molecule type" value="Genomic_DNA"/>
</dbReference>
<reference evidence="2 3" key="1">
    <citation type="journal article" date="2024" name="J Genomics">
        <title>Draft genome sequencing and assembly of Favolaschia claudopus CIRM-BRFM 2984 isolated from oak limbs.</title>
        <authorList>
            <person name="Navarro D."/>
            <person name="Drula E."/>
            <person name="Chaduli D."/>
            <person name="Cazenave R."/>
            <person name="Ahrendt S."/>
            <person name="Wang J."/>
            <person name="Lipzen A."/>
            <person name="Daum C."/>
            <person name="Barry K."/>
            <person name="Grigoriev I.V."/>
            <person name="Favel A."/>
            <person name="Rosso M.N."/>
            <person name="Martin F."/>
        </authorList>
    </citation>
    <scope>NUCLEOTIDE SEQUENCE [LARGE SCALE GENOMIC DNA]</scope>
    <source>
        <strain evidence="2 3">CIRM-BRFM 2984</strain>
    </source>
</reference>
<proteinExistence type="predicted"/>
<accession>A0AAW0E0N9</accession>
<dbReference type="SUPFAM" id="SSF48371">
    <property type="entry name" value="ARM repeat"/>
    <property type="match status" value="1"/>
</dbReference>
<organism evidence="2 3">
    <name type="scientific">Favolaschia claudopus</name>
    <dbReference type="NCBI Taxonomy" id="2862362"/>
    <lineage>
        <taxon>Eukaryota</taxon>
        <taxon>Fungi</taxon>
        <taxon>Dikarya</taxon>
        <taxon>Basidiomycota</taxon>
        <taxon>Agaricomycotina</taxon>
        <taxon>Agaricomycetes</taxon>
        <taxon>Agaricomycetidae</taxon>
        <taxon>Agaricales</taxon>
        <taxon>Marasmiineae</taxon>
        <taxon>Mycenaceae</taxon>
        <taxon>Favolaschia</taxon>
    </lineage>
</organism>
<dbReference type="Proteomes" id="UP001362999">
    <property type="component" value="Unassembled WGS sequence"/>
</dbReference>
<protein>
    <submittedName>
        <fullName evidence="2">Uncharacterized protein</fullName>
    </submittedName>
</protein>
<dbReference type="InterPro" id="IPR011989">
    <property type="entry name" value="ARM-like"/>
</dbReference>
<evidence type="ECO:0000256" key="1">
    <source>
        <dbReference type="SAM" id="MobiDB-lite"/>
    </source>
</evidence>
<dbReference type="AlphaFoldDB" id="A0AAW0E0N9"/>
<gene>
    <name evidence="2" type="ORF">R3P38DRAFT_2843693</name>
</gene>
<name>A0AAW0E0N9_9AGAR</name>
<keyword evidence="3" id="KW-1185">Reference proteome</keyword>